<dbReference type="Proteomes" id="UP000054166">
    <property type="component" value="Unassembled WGS sequence"/>
</dbReference>
<dbReference type="HOGENOM" id="CLU_029136_0_0_1"/>
<name>A0A0C3BDF8_PILCF</name>
<gene>
    <name evidence="2" type="ORF">PILCRDRAFT_79170</name>
</gene>
<evidence type="ECO:0000256" key="1">
    <source>
        <dbReference type="SAM" id="MobiDB-lite"/>
    </source>
</evidence>
<organism evidence="2 3">
    <name type="scientific">Piloderma croceum (strain F 1598)</name>
    <dbReference type="NCBI Taxonomy" id="765440"/>
    <lineage>
        <taxon>Eukaryota</taxon>
        <taxon>Fungi</taxon>
        <taxon>Dikarya</taxon>
        <taxon>Basidiomycota</taxon>
        <taxon>Agaricomycotina</taxon>
        <taxon>Agaricomycetes</taxon>
        <taxon>Agaricomycetidae</taxon>
        <taxon>Atheliales</taxon>
        <taxon>Atheliaceae</taxon>
        <taxon>Piloderma</taxon>
    </lineage>
</organism>
<sequence>MRQKSQTAEDAKLRTSLENMRYAACTPEDIKFLKSRIAGRRLEQPKLATKEFRNVSIITALNAQKDRINELGSAQFAAETGQTLTHFYSIDRFGNPPDAAEKRSRGRKSKASGKHVSNEISPALQKIIWNLPPSATNHFPGKLSLCIGMPVIIRNNDATELCITKGQEGHVVGWQAGIGIHRKDVLNTLFIKLDKPAKIVKIDGLPENVVPITRGSKNIECTFSSDLKEHIHRSQVWVLLNFSMTDYTSQGKTRPKNPVDLSNCRSHQSYYTCLSRSATASGTVIVQSFSPHLITCGASGYLRQEFRELELLDEINKLRYEGNFRNPLIRSYQQWKGADYVPPLTHPALQWSVTDPLPLLPVVTDAPWQIIDKKKKKEVDTKTAVESNTTSIQSGFVAAKGSMPVNDLSISVKKTKTAQIIITSNDSSPSGLIWDGDNYSCAYDALFTVLYEIWVTDTKVWTKRFQEINQHHLKSLSICFKKYMNGQASFETARDNIRHELYSQSPAQFPYGIRGTSVAALTSAILAPHDAVAISSPKCTNCEYSEPSVDDRLEFVLYEKEDMPKSTCKWLGSLEHETHEKCPHCFAAMVQPINFKSTPSVLVFEINLRNIKVISKTLKFEQEGETVVLDVRGLIYHGDFHFTSRIIGNDGMVWYHDGMTTGSSCENEGDFDKFSSKNLLKCKGKKLILVVYARV</sequence>
<dbReference type="OrthoDB" id="3247165at2759"/>
<keyword evidence="3" id="KW-1185">Reference proteome</keyword>
<feature type="region of interest" description="Disordered" evidence="1">
    <location>
        <begin position="92"/>
        <end position="116"/>
    </location>
</feature>
<evidence type="ECO:0008006" key="4">
    <source>
        <dbReference type="Google" id="ProtNLM"/>
    </source>
</evidence>
<feature type="compositionally biased region" description="Basic residues" evidence="1">
    <location>
        <begin position="104"/>
        <end position="113"/>
    </location>
</feature>
<dbReference type="InParanoid" id="A0A0C3BDF8"/>
<proteinExistence type="predicted"/>
<dbReference type="STRING" id="765440.A0A0C3BDF8"/>
<protein>
    <recommendedName>
        <fullName evidence="4">USP domain-containing protein</fullName>
    </recommendedName>
</protein>
<evidence type="ECO:0000313" key="2">
    <source>
        <dbReference type="EMBL" id="KIM75327.1"/>
    </source>
</evidence>
<dbReference type="EMBL" id="KN833048">
    <property type="protein sequence ID" value="KIM75327.1"/>
    <property type="molecule type" value="Genomic_DNA"/>
</dbReference>
<evidence type="ECO:0000313" key="3">
    <source>
        <dbReference type="Proteomes" id="UP000054166"/>
    </source>
</evidence>
<reference evidence="3" key="2">
    <citation type="submission" date="2015-01" db="EMBL/GenBank/DDBJ databases">
        <title>Evolutionary Origins and Diversification of the Mycorrhizal Mutualists.</title>
        <authorList>
            <consortium name="DOE Joint Genome Institute"/>
            <consortium name="Mycorrhizal Genomics Consortium"/>
            <person name="Kohler A."/>
            <person name="Kuo A."/>
            <person name="Nagy L.G."/>
            <person name="Floudas D."/>
            <person name="Copeland A."/>
            <person name="Barry K.W."/>
            <person name="Cichocki N."/>
            <person name="Veneault-Fourrey C."/>
            <person name="LaButti K."/>
            <person name="Lindquist E.A."/>
            <person name="Lipzen A."/>
            <person name="Lundell T."/>
            <person name="Morin E."/>
            <person name="Murat C."/>
            <person name="Riley R."/>
            <person name="Ohm R."/>
            <person name="Sun H."/>
            <person name="Tunlid A."/>
            <person name="Henrissat B."/>
            <person name="Grigoriev I.V."/>
            <person name="Hibbett D.S."/>
            <person name="Martin F."/>
        </authorList>
    </citation>
    <scope>NUCLEOTIDE SEQUENCE [LARGE SCALE GENOMIC DNA]</scope>
    <source>
        <strain evidence="3">F 1598</strain>
    </source>
</reference>
<accession>A0A0C3BDF8</accession>
<reference evidence="2 3" key="1">
    <citation type="submission" date="2014-04" db="EMBL/GenBank/DDBJ databases">
        <authorList>
            <consortium name="DOE Joint Genome Institute"/>
            <person name="Kuo A."/>
            <person name="Tarkka M."/>
            <person name="Buscot F."/>
            <person name="Kohler A."/>
            <person name="Nagy L.G."/>
            <person name="Floudas D."/>
            <person name="Copeland A."/>
            <person name="Barry K.W."/>
            <person name="Cichocki N."/>
            <person name="Veneault-Fourrey C."/>
            <person name="LaButti K."/>
            <person name="Lindquist E.A."/>
            <person name="Lipzen A."/>
            <person name="Lundell T."/>
            <person name="Morin E."/>
            <person name="Murat C."/>
            <person name="Sun H."/>
            <person name="Tunlid A."/>
            <person name="Henrissat B."/>
            <person name="Grigoriev I.V."/>
            <person name="Hibbett D.S."/>
            <person name="Martin F."/>
            <person name="Nordberg H.P."/>
            <person name="Cantor M.N."/>
            <person name="Hua S.X."/>
        </authorList>
    </citation>
    <scope>NUCLEOTIDE SEQUENCE [LARGE SCALE GENOMIC DNA]</scope>
    <source>
        <strain evidence="2 3">F 1598</strain>
    </source>
</reference>
<dbReference type="AlphaFoldDB" id="A0A0C3BDF8"/>